<feature type="modified residue" description="4-aspartylphosphate" evidence="6">
    <location>
        <position position="64"/>
    </location>
</feature>
<dbReference type="GO" id="GO:0005737">
    <property type="term" value="C:cytoplasm"/>
    <property type="evidence" value="ECO:0007669"/>
    <property type="project" value="InterPro"/>
</dbReference>
<protein>
    <recommendedName>
        <fullName evidence="3">protein-glutamate methylesterase</fullName>
        <ecNumber evidence="3">3.1.1.61</ecNumber>
    </recommendedName>
</protein>
<accession>A0A6H1WU39</accession>
<comment type="caution">
    <text evidence="5">Lacks conserved residue(s) required for the propagation of feature annotation.</text>
</comment>
<evidence type="ECO:0000256" key="6">
    <source>
        <dbReference type="PROSITE-ProRule" id="PRU00169"/>
    </source>
</evidence>
<dbReference type="Proteomes" id="UP000501253">
    <property type="component" value="Chromosome"/>
</dbReference>
<reference evidence="9 10" key="1">
    <citation type="submission" date="2019-08" db="EMBL/GenBank/DDBJ databases">
        <title>Complete genome sequence of Thermosulfurimonas marina SU872T, an anaerobic thermophilic chemolithoautotrophic bacterium isolated from a shallow marine hydrothermal vent.</title>
        <authorList>
            <person name="Allioux M."/>
            <person name="Jebbar M."/>
            <person name="Slobodkina G."/>
            <person name="Slobodkin A."/>
            <person name="Moalic Y."/>
            <person name="Frolova A."/>
            <person name="Shao Z."/>
            <person name="Alain K."/>
        </authorList>
    </citation>
    <scope>NUCLEOTIDE SEQUENCE [LARGE SCALE GENOMIC DNA]</scope>
    <source>
        <strain evidence="9 10">SU872</strain>
    </source>
</reference>
<dbReference type="PANTHER" id="PTHR42872">
    <property type="entry name" value="PROTEIN-GLUTAMATE METHYLESTERASE/PROTEIN-GLUTAMINE GLUTAMINASE"/>
    <property type="match status" value="1"/>
</dbReference>
<keyword evidence="6" id="KW-0597">Phosphoprotein</keyword>
<dbReference type="Gene3D" id="3.40.50.2300">
    <property type="match status" value="1"/>
</dbReference>
<feature type="domain" description="CheB-type methylesterase" evidence="8">
    <location>
        <begin position="157"/>
        <end position="337"/>
    </location>
</feature>
<feature type="domain" description="Response regulatory" evidence="7">
    <location>
        <begin position="13"/>
        <end position="130"/>
    </location>
</feature>
<comment type="catalytic activity">
    <reaction evidence="4">
        <text>[protein]-L-glutamate 5-O-methyl ester + H2O = L-glutamyl-[protein] + methanol + H(+)</text>
        <dbReference type="Rhea" id="RHEA:23236"/>
        <dbReference type="Rhea" id="RHEA-COMP:10208"/>
        <dbReference type="Rhea" id="RHEA-COMP:10311"/>
        <dbReference type="ChEBI" id="CHEBI:15377"/>
        <dbReference type="ChEBI" id="CHEBI:15378"/>
        <dbReference type="ChEBI" id="CHEBI:17790"/>
        <dbReference type="ChEBI" id="CHEBI:29973"/>
        <dbReference type="ChEBI" id="CHEBI:82795"/>
        <dbReference type="EC" id="3.1.1.61"/>
    </reaction>
</comment>
<keyword evidence="1" id="KW-0963">Cytoplasm</keyword>
<keyword evidence="2" id="KW-0378">Hydrolase</keyword>
<name>A0A6H1WU39_9BACT</name>
<evidence type="ECO:0000256" key="2">
    <source>
        <dbReference type="ARBA" id="ARBA00022801"/>
    </source>
</evidence>
<dbReference type="Pfam" id="PF01339">
    <property type="entry name" value="CheB_methylest"/>
    <property type="match status" value="1"/>
</dbReference>
<dbReference type="KEGG" id="tmai:FVE67_07885"/>
<evidence type="ECO:0000256" key="4">
    <source>
        <dbReference type="ARBA" id="ARBA00048267"/>
    </source>
</evidence>
<dbReference type="InterPro" id="IPR001789">
    <property type="entry name" value="Sig_transdc_resp-reg_receiver"/>
</dbReference>
<dbReference type="InterPro" id="IPR000673">
    <property type="entry name" value="Sig_transdc_resp-reg_Me-estase"/>
</dbReference>
<sequence length="364" mass="40166">MGKNQDSKWKMKKVLIIDDSPLICRILEKAIISFPDFLPVGKAANGVEALNLIEKLEPDLCTLDVNMPAMDGLSLLKKLMVRRPMPVLMVSALTKEGSKTAFEALRYGALDFLTKPGGLWEAGGTFEKVLQDKLRRVSAVDLSAIRFITRKSLKKRPLAEARPARSLIVGLGKEGMYTLLLRLLSFVEEVRAPQVWYLDLPEALVEAFAEYLAAECALPVKALVSGEVLREGFLYLTSTDKWLKLEEDHEGRLIVKKSERPRNVSGEEALDAFILEAVTLLGPRVMVIVGSGRLEKGKLGVAEVQAAGGKVIVLHRKICLYPEGPIFFAEGGRYPEVSLETAGQLLSKWPERGERDVSALKGQA</sequence>
<proteinExistence type="predicted"/>
<dbReference type="InterPro" id="IPR011006">
    <property type="entry name" value="CheY-like_superfamily"/>
</dbReference>
<evidence type="ECO:0000313" key="9">
    <source>
        <dbReference type="EMBL" id="QJA06717.1"/>
    </source>
</evidence>
<evidence type="ECO:0000256" key="3">
    <source>
        <dbReference type="ARBA" id="ARBA00039140"/>
    </source>
</evidence>
<dbReference type="PROSITE" id="PS50122">
    <property type="entry name" value="CHEB"/>
    <property type="match status" value="1"/>
</dbReference>
<dbReference type="SUPFAM" id="SSF52738">
    <property type="entry name" value="Methylesterase CheB, C-terminal domain"/>
    <property type="match status" value="1"/>
</dbReference>
<evidence type="ECO:0000313" key="10">
    <source>
        <dbReference type="Proteomes" id="UP000501253"/>
    </source>
</evidence>
<evidence type="ECO:0000259" key="7">
    <source>
        <dbReference type="PROSITE" id="PS50110"/>
    </source>
</evidence>
<organism evidence="9 10">
    <name type="scientific">Thermosulfurimonas marina</name>
    <dbReference type="NCBI Taxonomy" id="2047767"/>
    <lineage>
        <taxon>Bacteria</taxon>
        <taxon>Pseudomonadati</taxon>
        <taxon>Thermodesulfobacteriota</taxon>
        <taxon>Thermodesulfobacteria</taxon>
        <taxon>Thermodesulfobacteriales</taxon>
        <taxon>Thermodesulfobacteriaceae</taxon>
        <taxon>Thermosulfurimonas</taxon>
    </lineage>
</organism>
<evidence type="ECO:0000256" key="1">
    <source>
        <dbReference type="ARBA" id="ARBA00022490"/>
    </source>
</evidence>
<dbReference type="PANTHER" id="PTHR42872:SF6">
    <property type="entry name" value="PROTEIN-GLUTAMATE METHYLESTERASE_PROTEIN-GLUTAMINE GLUTAMINASE"/>
    <property type="match status" value="1"/>
</dbReference>
<dbReference type="SUPFAM" id="SSF52172">
    <property type="entry name" value="CheY-like"/>
    <property type="match status" value="1"/>
</dbReference>
<dbReference type="Pfam" id="PF00072">
    <property type="entry name" value="Response_reg"/>
    <property type="match status" value="1"/>
</dbReference>
<dbReference type="GO" id="GO:0000156">
    <property type="term" value="F:phosphorelay response regulator activity"/>
    <property type="evidence" value="ECO:0007669"/>
    <property type="project" value="InterPro"/>
</dbReference>
<evidence type="ECO:0000256" key="5">
    <source>
        <dbReference type="PROSITE-ProRule" id="PRU00050"/>
    </source>
</evidence>
<evidence type="ECO:0000259" key="8">
    <source>
        <dbReference type="PROSITE" id="PS50122"/>
    </source>
</evidence>
<dbReference type="InterPro" id="IPR035909">
    <property type="entry name" value="CheB_C"/>
</dbReference>
<keyword evidence="10" id="KW-1185">Reference proteome</keyword>
<dbReference type="GO" id="GO:0008984">
    <property type="term" value="F:protein-glutamate methylesterase activity"/>
    <property type="evidence" value="ECO:0007669"/>
    <property type="project" value="UniProtKB-EC"/>
</dbReference>
<dbReference type="CDD" id="cd17541">
    <property type="entry name" value="REC_CheB-like"/>
    <property type="match status" value="1"/>
</dbReference>
<dbReference type="EMBL" id="CP042909">
    <property type="protein sequence ID" value="QJA06717.1"/>
    <property type="molecule type" value="Genomic_DNA"/>
</dbReference>
<dbReference type="Gene3D" id="3.40.50.180">
    <property type="entry name" value="Methylesterase CheB, C-terminal domain"/>
    <property type="match status" value="1"/>
</dbReference>
<dbReference type="AlphaFoldDB" id="A0A6H1WU39"/>
<gene>
    <name evidence="9" type="ORF">FVE67_07885</name>
</gene>
<dbReference type="GO" id="GO:0006935">
    <property type="term" value="P:chemotaxis"/>
    <property type="evidence" value="ECO:0007669"/>
    <property type="project" value="InterPro"/>
</dbReference>
<dbReference type="SMART" id="SM00448">
    <property type="entry name" value="REC"/>
    <property type="match status" value="1"/>
</dbReference>
<dbReference type="EC" id="3.1.1.61" evidence="3"/>
<dbReference type="PROSITE" id="PS50110">
    <property type="entry name" value="RESPONSE_REGULATORY"/>
    <property type="match status" value="1"/>
</dbReference>